<keyword evidence="2 4" id="KW-0378">Hydrolase</keyword>
<dbReference type="AlphaFoldDB" id="A0A815TIS1"/>
<dbReference type="PANTHER" id="PTHR22762">
    <property type="entry name" value="ALPHA-GLUCOSIDASE"/>
    <property type="match status" value="1"/>
</dbReference>
<accession>A0A815TIS1</accession>
<dbReference type="Proteomes" id="UP000663852">
    <property type="component" value="Unassembled WGS sequence"/>
</dbReference>
<dbReference type="PROSITE" id="PS00707">
    <property type="entry name" value="GLYCOSYL_HYDROL_F31_2"/>
    <property type="match status" value="1"/>
</dbReference>
<dbReference type="SUPFAM" id="SSF51445">
    <property type="entry name" value="(Trans)glycosidases"/>
    <property type="match status" value="1"/>
</dbReference>
<name>A0A815TIS1_ADIRI</name>
<evidence type="ECO:0000256" key="4">
    <source>
        <dbReference type="RuleBase" id="RU361185"/>
    </source>
</evidence>
<evidence type="ECO:0000256" key="1">
    <source>
        <dbReference type="ARBA" id="ARBA00007806"/>
    </source>
</evidence>
<dbReference type="Pfam" id="PF01055">
    <property type="entry name" value="Glyco_hydro_31_2nd"/>
    <property type="match status" value="1"/>
</dbReference>
<dbReference type="SUPFAM" id="SSF51011">
    <property type="entry name" value="Glycosyl hydrolase domain"/>
    <property type="match status" value="1"/>
</dbReference>
<evidence type="ECO:0008006" key="9">
    <source>
        <dbReference type="Google" id="ProtNLM"/>
    </source>
</evidence>
<keyword evidence="3 4" id="KW-0326">Glycosidase</keyword>
<evidence type="ECO:0000259" key="6">
    <source>
        <dbReference type="Pfam" id="PF21365"/>
    </source>
</evidence>
<dbReference type="PANTHER" id="PTHR22762:SF131">
    <property type="entry name" value="GLYCOSIDE HYDROLASE FAMILY 31 N-TERMINAL DOMAIN-CONTAINING PROTEIN"/>
    <property type="match status" value="1"/>
</dbReference>
<dbReference type="Gene3D" id="3.20.20.80">
    <property type="entry name" value="Glycosidases"/>
    <property type="match status" value="1"/>
</dbReference>
<reference evidence="7" key="1">
    <citation type="submission" date="2021-02" db="EMBL/GenBank/DDBJ databases">
        <authorList>
            <person name="Nowell W R."/>
        </authorList>
    </citation>
    <scope>NUCLEOTIDE SEQUENCE</scope>
</reference>
<organism evidence="7 8">
    <name type="scientific">Adineta ricciae</name>
    <name type="common">Rotifer</name>
    <dbReference type="NCBI Taxonomy" id="249248"/>
    <lineage>
        <taxon>Eukaryota</taxon>
        <taxon>Metazoa</taxon>
        <taxon>Spiralia</taxon>
        <taxon>Gnathifera</taxon>
        <taxon>Rotifera</taxon>
        <taxon>Eurotatoria</taxon>
        <taxon>Bdelloidea</taxon>
        <taxon>Adinetida</taxon>
        <taxon>Adinetidae</taxon>
        <taxon>Adineta</taxon>
    </lineage>
</organism>
<dbReference type="GO" id="GO:0005975">
    <property type="term" value="P:carbohydrate metabolic process"/>
    <property type="evidence" value="ECO:0007669"/>
    <property type="project" value="InterPro"/>
</dbReference>
<dbReference type="InterPro" id="IPR000322">
    <property type="entry name" value="Glyco_hydro_31_TIM"/>
</dbReference>
<gene>
    <name evidence="7" type="ORF">EDS130_LOCUS42659</name>
</gene>
<evidence type="ECO:0000256" key="2">
    <source>
        <dbReference type="ARBA" id="ARBA00022801"/>
    </source>
</evidence>
<dbReference type="Pfam" id="PF21365">
    <property type="entry name" value="Glyco_hydro_31_3rd"/>
    <property type="match status" value="1"/>
</dbReference>
<evidence type="ECO:0000256" key="3">
    <source>
        <dbReference type="ARBA" id="ARBA00023295"/>
    </source>
</evidence>
<dbReference type="GO" id="GO:0004558">
    <property type="term" value="F:alpha-1,4-glucosidase activity"/>
    <property type="evidence" value="ECO:0007669"/>
    <property type="project" value="TreeGrafter"/>
</dbReference>
<evidence type="ECO:0000313" key="8">
    <source>
        <dbReference type="Proteomes" id="UP000663852"/>
    </source>
</evidence>
<dbReference type="InterPro" id="IPR017853">
    <property type="entry name" value="GH"/>
</dbReference>
<dbReference type="InterPro" id="IPR030459">
    <property type="entry name" value="Glyco_hydro_31_CS"/>
</dbReference>
<protein>
    <recommendedName>
        <fullName evidence="9">Lysosomal alpha-glucosidase</fullName>
    </recommendedName>
</protein>
<dbReference type="EMBL" id="CAJNOJ010000637">
    <property type="protein sequence ID" value="CAF1501516.1"/>
    <property type="molecule type" value="Genomic_DNA"/>
</dbReference>
<comment type="caution">
    <text evidence="7">The sequence shown here is derived from an EMBL/GenBank/DDBJ whole genome shotgun (WGS) entry which is preliminary data.</text>
</comment>
<dbReference type="InterPro" id="IPR048395">
    <property type="entry name" value="Glyco_hydro_31_C"/>
</dbReference>
<dbReference type="Gene3D" id="2.60.40.1180">
    <property type="entry name" value="Golgi alpha-mannosidase II"/>
    <property type="match status" value="2"/>
</dbReference>
<comment type="similarity">
    <text evidence="1 4">Belongs to the glycosyl hydrolase 31 family.</text>
</comment>
<evidence type="ECO:0000313" key="7">
    <source>
        <dbReference type="EMBL" id="CAF1501516.1"/>
    </source>
</evidence>
<dbReference type="InterPro" id="IPR013780">
    <property type="entry name" value="Glyco_hydro_b"/>
</dbReference>
<feature type="domain" description="Glycoside hydrolase family 31 TIM barrel" evidence="5">
    <location>
        <begin position="257"/>
        <end position="418"/>
    </location>
</feature>
<evidence type="ECO:0000259" key="5">
    <source>
        <dbReference type="Pfam" id="PF01055"/>
    </source>
</evidence>
<proteinExistence type="inferred from homology"/>
<sequence length="644" mass="73290">MPPSGDIEWGCGFRAEMIPDKDNPGYWKNTKYCPKHIYLEHIQAAPCSIDKDDYNVVDCNVSRTDRYCSRRTSYGVILTMCNCGIILNFNELYRSESPTRVLHHLCTTINCLSPSVPLPKYLIYDNACGLLLTFQNRFENGHIHHTARTDALDNMIFLIDKFHIGNHTRPMCQAQTNPYKYPDVNGINTVVCEQTNLKLKKYQNTLSSFSFPKSKIFYLLLFNFMNYPLLHLLYVTQRPYSSEPLNSTKQFTPDVLGGKLSASTVCPSAQHALSSHYNLHNMYGYFEAKATNIALKAIRGKRPFVLSRSSFAGSGQYTAHWTGDNKSTFKDMYFSISAILSFNMFGLTNVGADICGFGLDTTEELCTRWMQLGAFYPFMRNHNAGKDQDPAVFSWTAQQIMKQAVLMRYSLTPFWYTLHYQATVSSKTLIQPLHFEFSDDENTLGIDQQFLLGRAILVSPNLISNTTTVNAYFPRDIWYQYPSGKKVESVGVFANLDAPLDKINVHIRGGFIIPMQIPGDNLMLSRGNPFILIVALSSFRNATGNLFWDDGDSIETKIYNYFEFSSVENTLTINATVTNYTDSPMRLELVRIFGVNQSVTDVIVNGKEHIDFFYNISDQVLVIYALDLAMIEQTIQTIQWITMK</sequence>
<dbReference type="OrthoDB" id="1334205at2759"/>
<feature type="domain" description="Glycosyl hydrolase family 31 C-terminal" evidence="6">
    <location>
        <begin position="427"/>
        <end position="513"/>
    </location>
</feature>